<dbReference type="GO" id="GO:0005669">
    <property type="term" value="C:transcription factor TFIID complex"/>
    <property type="evidence" value="ECO:0007669"/>
    <property type="project" value="TreeGrafter"/>
</dbReference>
<evidence type="ECO:0000313" key="6">
    <source>
        <dbReference type="EMBL" id="CAF1117572.1"/>
    </source>
</evidence>
<dbReference type="GO" id="GO:0002039">
    <property type="term" value="F:p53 binding"/>
    <property type="evidence" value="ECO:0007669"/>
    <property type="project" value="TreeGrafter"/>
</dbReference>
<name>A0A814QEN0_9BILA</name>
<dbReference type="PROSITE" id="PS01359">
    <property type="entry name" value="ZF_PHD_1"/>
    <property type="match status" value="1"/>
</dbReference>
<feature type="non-terminal residue" evidence="6">
    <location>
        <position position="1"/>
    </location>
</feature>
<comment type="caution">
    <text evidence="6">The sequence shown here is derived from an EMBL/GenBank/DDBJ whole genome shotgun (WGS) entry which is preliminary data.</text>
</comment>
<evidence type="ECO:0000256" key="1">
    <source>
        <dbReference type="ARBA" id="ARBA00022723"/>
    </source>
</evidence>
<evidence type="ECO:0000256" key="2">
    <source>
        <dbReference type="ARBA" id="ARBA00022771"/>
    </source>
</evidence>
<protein>
    <recommendedName>
        <fullName evidence="5">PHD-type domain-containing protein</fullName>
    </recommendedName>
</protein>
<dbReference type="GO" id="GO:0008270">
    <property type="term" value="F:zinc ion binding"/>
    <property type="evidence" value="ECO:0007669"/>
    <property type="project" value="UniProtKB-KW"/>
</dbReference>
<keyword evidence="2 4" id="KW-0863">Zinc-finger</keyword>
<keyword evidence="3" id="KW-0862">Zinc</keyword>
<organism evidence="6 8">
    <name type="scientific">Didymodactylos carnosus</name>
    <dbReference type="NCBI Taxonomy" id="1234261"/>
    <lineage>
        <taxon>Eukaryota</taxon>
        <taxon>Metazoa</taxon>
        <taxon>Spiralia</taxon>
        <taxon>Gnathifera</taxon>
        <taxon>Rotifera</taxon>
        <taxon>Eurotatoria</taxon>
        <taxon>Bdelloidea</taxon>
        <taxon>Philodinida</taxon>
        <taxon>Philodinidae</taxon>
        <taxon>Didymodactylos</taxon>
    </lineage>
</organism>
<proteinExistence type="predicted"/>
<dbReference type="InterPro" id="IPR013083">
    <property type="entry name" value="Znf_RING/FYVE/PHD"/>
</dbReference>
<dbReference type="InterPro" id="IPR001965">
    <property type="entry name" value="Znf_PHD"/>
</dbReference>
<dbReference type="InterPro" id="IPR011011">
    <property type="entry name" value="Znf_FYVE_PHD"/>
</dbReference>
<dbReference type="EMBL" id="CAJNOQ010005953">
    <property type="protein sequence ID" value="CAF1117572.1"/>
    <property type="molecule type" value="Genomic_DNA"/>
</dbReference>
<dbReference type="PROSITE" id="PS50016">
    <property type="entry name" value="ZF_PHD_2"/>
    <property type="match status" value="1"/>
</dbReference>
<keyword evidence="8" id="KW-1185">Reference proteome</keyword>
<reference evidence="6" key="1">
    <citation type="submission" date="2021-02" db="EMBL/GenBank/DDBJ databases">
        <authorList>
            <person name="Nowell W R."/>
        </authorList>
    </citation>
    <scope>NUCLEOTIDE SEQUENCE</scope>
</reference>
<dbReference type="Pfam" id="PF00628">
    <property type="entry name" value="PHD"/>
    <property type="match status" value="1"/>
</dbReference>
<feature type="domain" description="PHD-type" evidence="5">
    <location>
        <begin position="10"/>
        <end position="61"/>
    </location>
</feature>
<dbReference type="SMART" id="SM00249">
    <property type="entry name" value="PHD"/>
    <property type="match status" value="1"/>
</dbReference>
<dbReference type="CDD" id="cd15522">
    <property type="entry name" value="PHD_TAF3"/>
    <property type="match status" value="1"/>
</dbReference>
<dbReference type="AlphaFoldDB" id="A0A814QEN0"/>
<dbReference type="GO" id="GO:0045944">
    <property type="term" value="P:positive regulation of transcription by RNA polymerase II"/>
    <property type="evidence" value="ECO:0007669"/>
    <property type="project" value="TreeGrafter"/>
</dbReference>
<dbReference type="EMBL" id="CAJOBC010005952">
    <property type="protein sequence ID" value="CAF3881354.1"/>
    <property type="molecule type" value="Genomic_DNA"/>
</dbReference>
<keyword evidence="1" id="KW-0479">Metal-binding</keyword>
<dbReference type="InterPro" id="IPR019787">
    <property type="entry name" value="Znf_PHD-finger"/>
</dbReference>
<gene>
    <name evidence="6" type="ORF">GPM918_LOCUS19531</name>
    <name evidence="7" type="ORF">SRO942_LOCUS19527</name>
</gene>
<evidence type="ECO:0000256" key="3">
    <source>
        <dbReference type="ARBA" id="ARBA00022833"/>
    </source>
</evidence>
<accession>A0A814QEN0</accession>
<dbReference type="InterPro" id="IPR019786">
    <property type="entry name" value="Zinc_finger_PHD-type_CS"/>
</dbReference>
<evidence type="ECO:0000256" key="4">
    <source>
        <dbReference type="PROSITE-ProRule" id="PRU00146"/>
    </source>
</evidence>
<dbReference type="Proteomes" id="UP000681722">
    <property type="component" value="Unassembled WGS sequence"/>
</dbReference>
<sequence length="76" mass="8772">IDWHETDSKVWICPGCDRPDNGQEAMIACDLCDDWYHWDCVGITEEPLENVNWYCPKCHSAGGAIKRANNKFSQKR</sequence>
<dbReference type="Gene3D" id="3.30.40.10">
    <property type="entry name" value="Zinc/RING finger domain, C3HC4 (zinc finger)"/>
    <property type="match status" value="1"/>
</dbReference>
<dbReference type="Proteomes" id="UP000663829">
    <property type="component" value="Unassembled WGS sequence"/>
</dbReference>
<evidence type="ECO:0000313" key="8">
    <source>
        <dbReference type="Proteomes" id="UP000663829"/>
    </source>
</evidence>
<dbReference type="PANTHER" id="PTHR46452:SF1">
    <property type="entry name" value="TRANSCRIPTION INITIATION FACTOR TFIID SUBUNIT 3"/>
    <property type="match status" value="1"/>
</dbReference>
<dbReference type="OrthoDB" id="436852at2759"/>
<evidence type="ECO:0000313" key="7">
    <source>
        <dbReference type="EMBL" id="CAF3881354.1"/>
    </source>
</evidence>
<dbReference type="SUPFAM" id="SSF57903">
    <property type="entry name" value="FYVE/PHD zinc finger"/>
    <property type="match status" value="1"/>
</dbReference>
<dbReference type="PANTHER" id="PTHR46452">
    <property type="entry name" value="TRANSCRIPTION INITIATION FACTOR TFIID SUBUNIT 3"/>
    <property type="match status" value="1"/>
</dbReference>
<evidence type="ECO:0000259" key="5">
    <source>
        <dbReference type="PROSITE" id="PS50016"/>
    </source>
</evidence>